<accession>A0A1A8JPX7</accession>
<proteinExistence type="predicted"/>
<protein>
    <submittedName>
        <fullName evidence="1">Interleukin 10 receptor, beta</fullName>
    </submittedName>
</protein>
<feature type="non-terminal residue" evidence="1">
    <location>
        <position position="1"/>
    </location>
</feature>
<organism evidence="1">
    <name type="scientific">Nothobranchius kuhntae</name>
    <name type="common">Beira killifish</name>
    <dbReference type="NCBI Taxonomy" id="321403"/>
    <lineage>
        <taxon>Eukaryota</taxon>
        <taxon>Metazoa</taxon>
        <taxon>Chordata</taxon>
        <taxon>Craniata</taxon>
        <taxon>Vertebrata</taxon>
        <taxon>Euteleostomi</taxon>
        <taxon>Actinopterygii</taxon>
        <taxon>Neopterygii</taxon>
        <taxon>Teleostei</taxon>
        <taxon>Neoteleostei</taxon>
        <taxon>Acanthomorphata</taxon>
        <taxon>Ovalentaria</taxon>
        <taxon>Atherinomorphae</taxon>
        <taxon>Cyprinodontiformes</taxon>
        <taxon>Nothobranchiidae</taxon>
        <taxon>Nothobranchius</taxon>
    </lineage>
</organism>
<reference evidence="1" key="2">
    <citation type="submission" date="2016-06" db="EMBL/GenBank/DDBJ databases">
        <title>The genome of a short-lived fish provides insights into sex chromosome evolution and the genetic control of aging.</title>
        <authorList>
            <person name="Reichwald K."/>
            <person name="Felder M."/>
            <person name="Petzold A."/>
            <person name="Koch P."/>
            <person name="Groth M."/>
            <person name="Platzer M."/>
        </authorList>
    </citation>
    <scope>NUCLEOTIDE SEQUENCE</scope>
    <source>
        <tissue evidence="1">Brain</tissue>
    </source>
</reference>
<dbReference type="AlphaFoldDB" id="A0A1A8JPX7"/>
<keyword evidence="1" id="KW-0675">Receptor</keyword>
<sequence length="56" mass="6187">KQLRGCVGTNPMMLRCSRVMWTDGRWLVVLVTVCTSHPNWTSLPGSLLSVNDPDSA</sequence>
<reference evidence="1" key="1">
    <citation type="submission" date="2016-05" db="EMBL/GenBank/DDBJ databases">
        <authorList>
            <person name="Lavstsen T."/>
            <person name="Jespersen J.S."/>
        </authorList>
    </citation>
    <scope>NUCLEOTIDE SEQUENCE</scope>
    <source>
        <tissue evidence="1">Brain</tissue>
    </source>
</reference>
<gene>
    <name evidence="1" type="primary">IL10RB</name>
</gene>
<dbReference type="EMBL" id="HAEE01001932">
    <property type="protein sequence ID" value="SBR21952.1"/>
    <property type="molecule type" value="Transcribed_RNA"/>
</dbReference>
<name>A0A1A8JPX7_NOTKU</name>
<evidence type="ECO:0000313" key="1">
    <source>
        <dbReference type="EMBL" id="SBR21952.1"/>
    </source>
</evidence>